<reference evidence="6 7" key="1">
    <citation type="submission" date="2018-11" db="EMBL/GenBank/DDBJ databases">
        <authorList>
            <person name="Zhou Z."/>
            <person name="Wang G."/>
        </authorList>
    </citation>
    <scope>NUCLEOTIDE SEQUENCE [LARGE SCALE GENOMIC DNA]</scope>
    <source>
        <strain evidence="6 7">KCTC52004</strain>
    </source>
</reference>
<evidence type="ECO:0000256" key="4">
    <source>
        <dbReference type="ARBA" id="ARBA00030169"/>
    </source>
</evidence>
<accession>A0A3P1BAI5</accession>
<organism evidence="6 7">
    <name type="scientific">Larkinella rosea</name>
    <dbReference type="NCBI Taxonomy" id="2025312"/>
    <lineage>
        <taxon>Bacteria</taxon>
        <taxon>Pseudomonadati</taxon>
        <taxon>Bacteroidota</taxon>
        <taxon>Cytophagia</taxon>
        <taxon>Cytophagales</taxon>
        <taxon>Spirosomataceae</taxon>
        <taxon>Larkinella</taxon>
    </lineage>
</organism>
<dbReference type="Pfam" id="PF03737">
    <property type="entry name" value="RraA-like"/>
    <property type="match status" value="1"/>
</dbReference>
<feature type="binding site" evidence="5">
    <location>
        <position position="135"/>
    </location>
    <ligand>
        <name>substrate</name>
    </ligand>
</feature>
<sequence>MISNGKHHSDDKQTVPPYPIPVLEMRMRYLQLYTGAINDVLRFNYSMHASSLPAAFAPLREEMKMAGVAFTVKGGPDITTDGEFELRAQMLEDLHQDSVVVWDCTGDTVTSQWGEVMTMAALKAGCRGALVNGIRDTKAILNLEFPIFHKYKTSTGMLGRFRMYYYQKPVQIGEVIVRPGDWIFGDIDGVIAIPQAIAYDVLVAAEKIVHKEEGIKEMVESGMTPTEVVRNGGYF</sequence>
<keyword evidence="5" id="KW-0479">Metal-binding</keyword>
<dbReference type="Proteomes" id="UP000271925">
    <property type="component" value="Unassembled WGS sequence"/>
</dbReference>
<name>A0A3P1BAI5_9BACT</name>
<dbReference type="Gene3D" id="3.50.30.40">
    <property type="entry name" value="Ribonuclease E inhibitor RraA/RraA-like"/>
    <property type="match status" value="1"/>
</dbReference>
<evidence type="ECO:0000256" key="5">
    <source>
        <dbReference type="PIRSR" id="PIRSR605493-1"/>
    </source>
</evidence>
<feature type="binding site" evidence="5">
    <location>
        <position position="136"/>
    </location>
    <ligand>
        <name>Mg(2+)</name>
        <dbReference type="ChEBI" id="CHEBI:18420"/>
    </ligand>
</feature>
<comment type="caution">
    <text evidence="6">The sequence shown here is derived from an EMBL/GenBank/DDBJ whole genome shotgun (WGS) entry which is preliminary data.</text>
</comment>
<dbReference type="AlphaFoldDB" id="A0A3P1BAI5"/>
<dbReference type="InterPro" id="IPR036704">
    <property type="entry name" value="RraA/RraA-like_sf"/>
</dbReference>
<comment type="cofactor">
    <cofactor evidence="5">
        <name>Mg(2+)</name>
        <dbReference type="ChEBI" id="CHEBI:18420"/>
    </cofactor>
</comment>
<dbReference type="PANTHER" id="PTHR33254">
    <property type="entry name" value="4-HYDROXY-4-METHYL-2-OXOGLUTARATE ALDOLASE 3-RELATED"/>
    <property type="match status" value="1"/>
</dbReference>
<keyword evidence="5" id="KW-0460">Magnesium</keyword>
<gene>
    <name evidence="6" type="ORF">EHT25_30960</name>
</gene>
<evidence type="ECO:0000256" key="3">
    <source>
        <dbReference type="ARBA" id="ARBA00029596"/>
    </source>
</evidence>
<dbReference type="CDD" id="cd16841">
    <property type="entry name" value="RraA_family"/>
    <property type="match status" value="1"/>
</dbReference>
<dbReference type="EMBL" id="RQJO01000016">
    <property type="protein sequence ID" value="RRA98090.1"/>
    <property type="molecule type" value="Genomic_DNA"/>
</dbReference>
<keyword evidence="7" id="KW-1185">Reference proteome</keyword>
<dbReference type="GO" id="GO:0008948">
    <property type="term" value="F:oxaloacetate decarboxylase activity"/>
    <property type="evidence" value="ECO:0007669"/>
    <property type="project" value="TreeGrafter"/>
</dbReference>
<comment type="cofactor">
    <cofactor evidence="1">
        <name>a divalent metal cation</name>
        <dbReference type="ChEBI" id="CHEBI:60240"/>
    </cofactor>
</comment>
<protein>
    <recommendedName>
        <fullName evidence="2">Putative 4-hydroxy-4-methyl-2-oxoglutarate aldolase</fullName>
    </recommendedName>
    <alternativeName>
        <fullName evidence="3">Regulator of ribonuclease activity homolog</fullName>
    </alternativeName>
    <alternativeName>
        <fullName evidence="4">RraA-like protein</fullName>
    </alternativeName>
</protein>
<dbReference type="GO" id="GO:0047443">
    <property type="term" value="F:4-hydroxy-4-methyl-2-oxoglutarate aldolase activity"/>
    <property type="evidence" value="ECO:0007669"/>
    <property type="project" value="TreeGrafter"/>
</dbReference>
<evidence type="ECO:0000256" key="2">
    <source>
        <dbReference type="ARBA" id="ARBA00016549"/>
    </source>
</evidence>
<evidence type="ECO:0000313" key="6">
    <source>
        <dbReference type="EMBL" id="RRA98090.1"/>
    </source>
</evidence>
<dbReference type="GO" id="GO:0046872">
    <property type="term" value="F:metal ion binding"/>
    <property type="evidence" value="ECO:0007669"/>
    <property type="project" value="UniProtKB-KW"/>
</dbReference>
<dbReference type="SUPFAM" id="SSF89562">
    <property type="entry name" value="RraA-like"/>
    <property type="match status" value="1"/>
</dbReference>
<dbReference type="RefSeq" id="WP_124879330.1">
    <property type="nucleotide sequence ID" value="NZ_RQJO01000016.1"/>
</dbReference>
<proteinExistence type="predicted"/>
<feature type="binding site" evidence="5">
    <location>
        <begin position="114"/>
        <end position="117"/>
    </location>
    <ligand>
        <name>substrate</name>
    </ligand>
</feature>
<evidence type="ECO:0000313" key="7">
    <source>
        <dbReference type="Proteomes" id="UP000271925"/>
    </source>
</evidence>
<dbReference type="PANTHER" id="PTHR33254:SF4">
    <property type="entry name" value="4-HYDROXY-4-METHYL-2-OXOGLUTARATE ALDOLASE 3-RELATED"/>
    <property type="match status" value="1"/>
</dbReference>
<dbReference type="InterPro" id="IPR005493">
    <property type="entry name" value="RraA/RraA-like"/>
</dbReference>
<dbReference type="OrthoDB" id="9784786at2"/>
<evidence type="ECO:0000256" key="1">
    <source>
        <dbReference type="ARBA" id="ARBA00001968"/>
    </source>
</evidence>